<comment type="caution">
    <text evidence="1">The sequence shown here is derived from an EMBL/GenBank/DDBJ whole genome shotgun (WGS) entry which is preliminary data.</text>
</comment>
<reference evidence="1" key="1">
    <citation type="submission" date="2017-12" db="EMBL/GenBank/DDBJ databases">
        <authorList>
            <person name="Barbosa P."/>
            <person name="Usie A."/>
            <person name="Ramos A.M."/>
        </authorList>
    </citation>
    <scope>NUCLEOTIDE SEQUENCE</scope>
    <source>
        <strain evidence="1">HL8</strain>
        <tissue evidence="1">Leaves</tissue>
    </source>
</reference>
<name>A0AAW0MD91_QUESU</name>
<sequence length="128" mass="14149">MAVDSDKYGSSLANVTGTNASRDFNGDIYGFGVILLELLTGKMVQNNGVDLADCVHSVVQEEWIVEVFDKSLISKGASEERMVNLLQVAIKCVQRSPERRPSINQVSVIINTINEEEERSITFEASLR</sequence>
<organism evidence="1">
    <name type="scientific">Quercus suber</name>
    <name type="common">Cork oak</name>
    <dbReference type="NCBI Taxonomy" id="58331"/>
    <lineage>
        <taxon>Eukaryota</taxon>
        <taxon>Viridiplantae</taxon>
        <taxon>Streptophyta</taxon>
        <taxon>Embryophyta</taxon>
        <taxon>Tracheophyta</taxon>
        <taxon>Spermatophyta</taxon>
        <taxon>Magnoliopsida</taxon>
        <taxon>eudicotyledons</taxon>
        <taxon>Gunneridae</taxon>
        <taxon>Pentapetalae</taxon>
        <taxon>rosids</taxon>
        <taxon>fabids</taxon>
        <taxon>Fagales</taxon>
        <taxon>Fagaceae</taxon>
        <taxon>Quercus</taxon>
    </lineage>
</organism>
<proteinExistence type="predicted"/>
<accession>A0AAW0MD91</accession>
<protein>
    <submittedName>
        <fullName evidence="1">Inactive receptor kinase</fullName>
    </submittedName>
</protein>
<reference evidence="1" key="2">
    <citation type="journal article" date="2018" name="Sci. Data">
        <title>The draft genome sequence of cork oak.</title>
        <authorList>
            <person name="Ramos A.M."/>
            <person name="Usie A."/>
            <person name="Barbosa P."/>
            <person name="Barros P.M."/>
            <person name="Capote T."/>
            <person name="Chaves I."/>
            <person name="Simoes F."/>
            <person name="Abreu I."/>
            <person name="Carrasquinho I."/>
            <person name="Faro C."/>
            <person name="Guimaraes J.B."/>
            <person name="Mendonca D."/>
            <person name="Nobrega F."/>
            <person name="Rodrigues L."/>
            <person name="Saibo N.J.M."/>
            <person name="Varela M.C."/>
            <person name="Egas C."/>
            <person name="Matos J."/>
            <person name="Miguel C.M."/>
            <person name="Oliveira M.M."/>
            <person name="Ricardo C.P."/>
            <person name="Goncalves S."/>
        </authorList>
    </citation>
    <scope>NUCLEOTIDE SEQUENCE [LARGE SCALE GENOMIC DNA]</scope>
    <source>
        <strain evidence="1">HL8</strain>
    </source>
</reference>
<dbReference type="GO" id="GO:0016301">
    <property type="term" value="F:kinase activity"/>
    <property type="evidence" value="ECO:0007669"/>
    <property type="project" value="UniProtKB-KW"/>
</dbReference>
<dbReference type="AlphaFoldDB" id="A0AAW0MD91"/>
<dbReference type="PANTHER" id="PTHR48010:SF89">
    <property type="entry name" value="PROTEIN KINASE DOMAIN-CONTAINING PROTEIN"/>
    <property type="match status" value="1"/>
</dbReference>
<dbReference type="EMBL" id="PKMF04000002">
    <property type="protein sequence ID" value="KAK7861367.1"/>
    <property type="molecule type" value="Genomic_DNA"/>
</dbReference>
<dbReference type="InterPro" id="IPR011009">
    <property type="entry name" value="Kinase-like_dom_sf"/>
</dbReference>
<dbReference type="InterPro" id="IPR050994">
    <property type="entry name" value="At_inactive_RLKs"/>
</dbReference>
<keyword evidence="1" id="KW-0418">Kinase</keyword>
<gene>
    <name evidence="1" type="ORF">CFP56_011264</name>
</gene>
<dbReference type="SUPFAM" id="SSF56112">
    <property type="entry name" value="Protein kinase-like (PK-like)"/>
    <property type="match status" value="1"/>
</dbReference>
<dbReference type="PANTHER" id="PTHR48010">
    <property type="entry name" value="OS05G0588300 PROTEIN"/>
    <property type="match status" value="1"/>
</dbReference>
<reference evidence="1" key="3">
    <citation type="submission" date="2023-07" db="EMBL/GenBank/DDBJ databases">
        <title>An improved reference 1 genome and first organelle genomes of Quercus suber.</title>
        <authorList>
            <consortium name="Genosuber Consortium"/>
            <person name="Usie A."/>
            <person name="Serra O."/>
            <person name="Barros P."/>
        </authorList>
    </citation>
    <scope>NUCLEOTIDE SEQUENCE</scope>
    <source>
        <strain evidence="1">HL8</strain>
        <tissue evidence="1">Leaves</tissue>
    </source>
</reference>
<evidence type="ECO:0000313" key="1">
    <source>
        <dbReference type="EMBL" id="KAK7861367.1"/>
    </source>
</evidence>
<dbReference type="Gene3D" id="1.10.510.10">
    <property type="entry name" value="Transferase(Phosphotransferase) domain 1"/>
    <property type="match status" value="1"/>
</dbReference>
<keyword evidence="1" id="KW-0675">Receptor</keyword>
<keyword evidence="1" id="KW-0808">Transferase</keyword>